<comment type="caution">
    <text evidence="4">The sequence shown here is derived from an EMBL/GenBank/DDBJ whole genome shotgun (WGS) entry which is preliminary data.</text>
</comment>
<evidence type="ECO:0000256" key="3">
    <source>
        <dbReference type="SAM" id="SignalP"/>
    </source>
</evidence>
<protein>
    <submittedName>
        <fullName evidence="4">Auxiliary transport protein, membrane fusion protein (MFP) family protein</fullName>
    </submittedName>
</protein>
<dbReference type="eggNOG" id="COG0845">
    <property type="taxonomic scope" value="Bacteria"/>
</dbReference>
<dbReference type="EMBL" id="AEEI01000061">
    <property type="protein sequence ID" value="EFM00948.1"/>
    <property type="molecule type" value="Genomic_DNA"/>
</dbReference>
<dbReference type="GO" id="GO:0030313">
    <property type="term" value="C:cell envelope"/>
    <property type="evidence" value="ECO:0007669"/>
    <property type="project" value="UniProtKB-SubCell"/>
</dbReference>
<dbReference type="RefSeq" id="WP_006950622.1">
    <property type="nucleotide sequence ID" value="NZ_GL397214.1"/>
</dbReference>
<dbReference type="PANTHER" id="PTHR32347">
    <property type="entry name" value="EFFLUX SYSTEM COMPONENT YKNX-RELATED"/>
    <property type="match status" value="1"/>
</dbReference>
<feature type="signal peptide" evidence="3">
    <location>
        <begin position="1"/>
        <end position="20"/>
    </location>
</feature>
<name>E0NVL4_9BACT</name>
<dbReference type="Proteomes" id="UP000004394">
    <property type="component" value="Unassembled WGS sequence"/>
</dbReference>
<dbReference type="Gene3D" id="1.10.287.470">
    <property type="entry name" value="Helix hairpin bin"/>
    <property type="match status" value="1"/>
</dbReference>
<dbReference type="STRING" id="862515.HMPREF0658_2219"/>
<dbReference type="HOGENOM" id="CLU_018816_6_3_10"/>
<dbReference type="Gene3D" id="2.40.50.100">
    <property type="match status" value="1"/>
</dbReference>
<sequence length="298" mass="32846">MKRTILLLPFMALALLTACGNRQKDYDATGLFEATEVTVSAEQSGRLIGFDVMEGSRLQAAEQVGLIDTVPLMLKARQLGATRAVYANQRPDLSKQIATLREQLSNAEMERRRFAGLVADGAASRKQLDDADNAVRVLRRQLEAQISAIGNSTQSLNSQMTAADIQRAEVIDQLQKCHVRAPIAGTVLETYAERGEFAVVGKPLFKMADTDRMFLRAYITSEQLSSVKIGQRVRVTSDYGHHAGKTYSGIVVWISDRSEFTPKTIVTDDERADLVYAVKIAVRNDGGIKIGMYGKVKF</sequence>
<keyword evidence="3" id="KW-0732">Signal</keyword>
<dbReference type="PROSITE" id="PS51257">
    <property type="entry name" value="PROKAR_LIPOPROTEIN"/>
    <property type="match status" value="1"/>
</dbReference>
<dbReference type="AlphaFoldDB" id="E0NVL4"/>
<comment type="subcellular location">
    <subcellularLocation>
        <location evidence="1">Cell envelope</location>
    </subcellularLocation>
</comment>
<dbReference type="BioCyc" id="PMAR862515-HMP:GMOO-2252-MONOMER"/>
<dbReference type="InterPro" id="IPR050465">
    <property type="entry name" value="UPF0194_transport"/>
</dbReference>
<feature type="chain" id="PRO_5003138439" evidence="3">
    <location>
        <begin position="21"/>
        <end position="298"/>
    </location>
</feature>
<keyword evidence="5" id="KW-1185">Reference proteome</keyword>
<keyword evidence="2" id="KW-0175">Coiled coil</keyword>
<reference evidence="4" key="1">
    <citation type="submission" date="2010-07" db="EMBL/GenBank/DDBJ databases">
        <authorList>
            <person name="Muzny D."/>
            <person name="Qin X."/>
            <person name="Deng J."/>
            <person name="Jiang H."/>
            <person name="Liu Y."/>
            <person name="Qu J."/>
            <person name="Song X.-Z."/>
            <person name="Zhang L."/>
            <person name="Thornton R."/>
            <person name="Coyle M."/>
            <person name="Francisco L."/>
            <person name="Jackson L."/>
            <person name="Javaid M."/>
            <person name="Korchina V."/>
            <person name="Kovar C."/>
            <person name="Mata R."/>
            <person name="Mathew T."/>
            <person name="Ngo R."/>
            <person name="Nguyen L."/>
            <person name="Nguyen N."/>
            <person name="Okwuonu G."/>
            <person name="Ongeri F."/>
            <person name="Pham C."/>
            <person name="Simmons D."/>
            <person name="Wilczek-Boney K."/>
            <person name="Hale W."/>
            <person name="Jakkamsetti A."/>
            <person name="Pham P."/>
            <person name="Ruth R."/>
            <person name="San Lucas F."/>
            <person name="Warren J."/>
            <person name="Zhang J."/>
            <person name="Zhao Z."/>
            <person name="Zhou C."/>
            <person name="Zhu D."/>
            <person name="Lee S."/>
            <person name="Bess C."/>
            <person name="Blankenburg K."/>
            <person name="Forbes L."/>
            <person name="Fu Q."/>
            <person name="Gubbala S."/>
            <person name="Hirani K."/>
            <person name="Jayaseelan J.C."/>
            <person name="Lara F."/>
            <person name="Munidasa M."/>
            <person name="Palculict T."/>
            <person name="Patil S."/>
            <person name="Pu L.-L."/>
            <person name="Saada N."/>
            <person name="Tang L."/>
            <person name="Weissenberger G."/>
            <person name="Zhu Y."/>
            <person name="Hemphill L."/>
            <person name="Shang Y."/>
            <person name="Youmans B."/>
            <person name="Ayvaz T."/>
            <person name="Ross M."/>
            <person name="Santibanez J."/>
            <person name="Aqrawi P."/>
            <person name="Gross S."/>
            <person name="Joshi V."/>
            <person name="Fowler G."/>
            <person name="Nazareth L."/>
            <person name="Reid J."/>
            <person name="Worley K."/>
            <person name="Petrosino J."/>
            <person name="Highlander S."/>
            <person name="Gibbs R."/>
        </authorList>
    </citation>
    <scope>NUCLEOTIDE SEQUENCE [LARGE SCALE GENOMIC DNA]</scope>
    <source>
        <strain evidence="4">DSM 16973</strain>
    </source>
</reference>
<proteinExistence type="predicted"/>
<evidence type="ECO:0000313" key="4">
    <source>
        <dbReference type="EMBL" id="EFM00948.1"/>
    </source>
</evidence>
<evidence type="ECO:0000313" key="5">
    <source>
        <dbReference type="Proteomes" id="UP000004394"/>
    </source>
</evidence>
<accession>E0NVL4</accession>
<dbReference type="SUPFAM" id="SSF111369">
    <property type="entry name" value="HlyD-like secretion proteins"/>
    <property type="match status" value="1"/>
</dbReference>
<dbReference type="PANTHER" id="PTHR32347:SF23">
    <property type="entry name" value="BLL5650 PROTEIN"/>
    <property type="match status" value="1"/>
</dbReference>
<evidence type="ECO:0000256" key="1">
    <source>
        <dbReference type="ARBA" id="ARBA00004196"/>
    </source>
</evidence>
<evidence type="ECO:0000256" key="2">
    <source>
        <dbReference type="ARBA" id="ARBA00023054"/>
    </source>
</evidence>
<dbReference type="Gene3D" id="2.40.30.170">
    <property type="match status" value="1"/>
</dbReference>
<organism evidence="4 5">
    <name type="scientific">Hoylesella marshii DSM 16973 = JCM 13450</name>
    <dbReference type="NCBI Taxonomy" id="862515"/>
    <lineage>
        <taxon>Bacteria</taxon>
        <taxon>Pseudomonadati</taxon>
        <taxon>Bacteroidota</taxon>
        <taxon>Bacteroidia</taxon>
        <taxon>Bacteroidales</taxon>
        <taxon>Prevotellaceae</taxon>
        <taxon>Hoylesella</taxon>
    </lineage>
</organism>
<gene>
    <name evidence="4" type="ORF">HMPREF0658_2219</name>
</gene>